<comment type="caution">
    <text evidence="1">The sequence shown here is derived from an EMBL/GenBank/DDBJ whole genome shotgun (WGS) entry which is preliminary data.</text>
</comment>
<proteinExistence type="predicted"/>
<protein>
    <submittedName>
        <fullName evidence="1">Uncharacterized protein</fullName>
    </submittedName>
</protein>
<dbReference type="EMBL" id="JAFNEN010000148">
    <property type="protein sequence ID" value="KAG8191983.1"/>
    <property type="molecule type" value="Genomic_DNA"/>
</dbReference>
<dbReference type="AlphaFoldDB" id="A0AAV6V7Y5"/>
<gene>
    <name evidence="1" type="ORF">JTE90_002253</name>
</gene>
<reference evidence="1 2" key="1">
    <citation type="journal article" date="2022" name="Nat. Ecol. Evol.">
        <title>A masculinizing supergene underlies an exaggerated male reproductive morph in a spider.</title>
        <authorList>
            <person name="Hendrickx F."/>
            <person name="De Corte Z."/>
            <person name="Sonet G."/>
            <person name="Van Belleghem S.M."/>
            <person name="Kostlbacher S."/>
            <person name="Vangestel C."/>
        </authorList>
    </citation>
    <scope>NUCLEOTIDE SEQUENCE [LARGE SCALE GENOMIC DNA]</scope>
    <source>
        <strain evidence="1">W744_W776</strain>
    </source>
</reference>
<accession>A0AAV6V7Y5</accession>
<sequence>MLSNCVRCFKLGYETRERGVGCFCCRRHLSPMIDFLETDRKSNERGHQVPTPFVSFSGITRVGSIDSGVPSVFAPVSTAGNGYNGLTRP</sequence>
<organism evidence="1 2">
    <name type="scientific">Oedothorax gibbosus</name>
    <dbReference type="NCBI Taxonomy" id="931172"/>
    <lineage>
        <taxon>Eukaryota</taxon>
        <taxon>Metazoa</taxon>
        <taxon>Ecdysozoa</taxon>
        <taxon>Arthropoda</taxon>
        <taxon>Chelicerata</taxon>
        <taxon>Arachnida</taxon>
        <taxon>Araneae</taxon>
        <taxon>Araneomorphae</taxon>
        <taxon>Entelegynae</taxon>
        <taxon>Araneoidea</taxon>
        <taxon>Linyphiidae</taxon>
        <taxon>Erigoninae</taxon>
        <taxon>Oedothorax</taxon>
    </lineage>
</organism>
<evidence type="ECO:0000313" key="1">
    <source>
        <dbReference type="EMBL" id="KAG8191983.1"/>
    </source>
</evidence>
<dbReference type="Proteomes" id="UP000827092">
    <property type="component" value="Unassembled WGS sequence"/>
</dbReference>
<keyword evidence="2" id="KW-1185">Reference proteome</keyword>
<evidence type="ECO:0000313" key="2">
    <source>
        <dbReference type="Proteomes" id="UP000827092"/>
    </source>
</evidence>
<name>A0AAV6V7Y5_9ARAC</name>